<evidence type="ECO:0000313" key="11">
    <source>
        <dbReference type="EMBL" id="AWM78709.1"/>
    </source>
</evidence>
<dbReference type="EMBL" id="CP029479">
    <property type="protein sequence ID" value="AWM78709.1"/>
    <property type="molecule type" value="Genomic_DNA"/>
</dbReference>
<dbReference type="GO" id="GO:0000049">
    <property type="term" value="F:tRNA binding"/>
    <property type="evidence" value="ECO:0007669"/>
    <property type="project" value="TreeGrafter"/>
</dbReference>
<evidence type="ECO:0000256" key="6">
    <source>
        <dbReference type="ARBA" id="ARBA00022741"/>
    </source>
</evidence>
<evidence type="ECO:0000313" key="12">
    <source>
        <dbReference type="Proteomes" id="UP000247763"/>
    </source>
</evidence>
<evidence type="ECO:0000256" key="8">
    <source>
        <dbReference type="RuleBase" id="RU003953"/>
    </source>
</evidence>
<dbReference type="Pfam" id="PF12627">
    <property type="entry name" value="PolyA_pol_RNAbd"/>
    <property type="match status" value="1"/>
</dbReference>
<dbReference type="Proteomes" id="UP000247763">
    <property type="component" value="Chromosome"/>
</dbReference>
<dbReference type="SUPFAM" id="SSF81301">
    <property type="entry name" value="Nucleotidyltransferase"/>
    <property type="match status" value="1"/>
</dbReference>
<dbReference type="InterPro" id="IPR032828">
    <property type="entry name" value="PolyA_RNA-bd"/>
</dbReference>
<accession>A0A2Z3I175</accession>
<protein>
    <submittedName>
        <fullName evidence="11">CCA tRNA nucleotidyltransferase</fullName>
    </submittedName>
</protein>
<dbReference type="GO" id="GO:0000166">
    <property type="term" value="F:nucleotide binding"/>
    <property type="evidence" value="ECO:0007669"/>
    <property type="project" value="UniProtKB-KW"/>
</dbReference>
<evidence type="ECO:0000256" key="2">
    <source>
        <dbReference type="ARBA" id="ARBA00022679"/>
    </source>
</evidence>
<evidence type="ECO:0000256" key="5">
    <source>
        <dbReference type="ARBA" id="ARBA00022723"/>
    </source>
</evidence>
<sequence length="414" mass="43959">MEDAAWITDPAAVAVLDALEAAGGPGCVRFVGGCVRNAVMGRPIADIDLATRLEPEAVVSALKAAGLKAVPTGLDHGTVTAVSGGRGFEITTLRRDVETDGRRAVVAFTSDWAEDAARRDFTLNALYADREGWVFDPTGQGLAAARAGRIVFVGEADRRIAEDCLRILRFFRFLAAYGQGEPDAEALAACEARADSLASLPAERVLKELLSLLAAPNPREAVRLMARTGVLSRVLPAAGDLSRLNGLCEVEALMGEGPDALLRLGSLFPETPAEVAREAERLRLSGAQRDRLIAAAGREPRLTPWMSSAALRRALHLLGAGVAQDRLRLAWARAPHGASAGDWRGLVAEARAWKPRTLGLSGADVVAAGAPPGPRVGEALRQLEAWWMEADFPEGREALRARLAAILRGLEDGN</sequence>
<keyword evidence="4" id="KW-0548">Nucleotidyltransferase</keyword>
<dbReference type="GO" id="GO:0046872">
    <property type="term" value="F:metal ion binding"/>
    <property type="evidence" value="ECO:0007669"/>
    <property type="project" value="UniProtKB-KW"/>
</dbReference>
<evidence type="ECO:0000256" key="1">
    <source>
        <dbReference type="ARBA" id="ARBA00001946"/>
    </source>
</evidence>
<evidence type="ECO:0000259" key="9">
    <source>
        <dbReference type="Pfam" id="PF01743"/>
    </source>
</evidence>
<dbReference type="PANTHER" id="PTHR46173">
    <property type="entry name" value="CCA TRNA NUCLEOTIDYLTRANSFERASE 1, MITOCHONDRIAL"/>
    <property type="match status" value="1"/>
</dbReference>
<keyword evidence="7" id="KW-0460">Magnesium</keyword>
<keyword evidence="6" id="KW-0547">Nucleotide-binding</keyword>
<feature type="domain" description="tRNA nucleotidyltransferase/poly(A) polymerase RNA and SrmB- binding" evidence="10">
    <location>
        <begin position="183"/>
        <end position="237"/>
    </location>
</feature>
<dbReference type="PANTHER" id="PTHR46173:SF1">
    <property type="entry name" value="CCA TRNA NUCLEOTIDYLTRANSFERASE 1, MITOCHONDRIAL"/>
    <property type="match status" value="1"/>
</dbReference>
<comment type="similarity">
    <text evidence="8">Belongs to the tRNA nucleotidyltransferase/poly(A) polymerase family.</text>
</comment>
<keyword evidence="2 8" id="KW-0808">Transferase</keyword>
<dbReference type="KEGG" id="phb:HYN04_03335"/>
<dbReference type="InterPro" id="IPR043519">
    <property type="entry name" value="NT_sf"/>
</dbReference>
<keyword evidence="12" id="KW-1185">Reference proteome</keyword>
<dbReference type="GO" id="GO:0008033">
    <property type="term" value="P:tRNA processing"/>
    <property type="evidence" value="ECO:0007669"/>
    <property type="project" value="UniProtKB-KW"/>
</dbReference>
<keyword evidence="3" id="KW-0819">tRNA processing</keyword>
<evidence type="ECO:0000256" key="7">
    <source>
        <dbReference type="ARBA" id="ARBA00022842"/>
    </source>
</evidence>
<reference evidence="12" key="1">
    <citation type="submission" date="2018-05" db="EMBL/GenBank/DDBJ databases">
        <title>Genome sequencing of Phenylobacterium sp. HYN0004.</title>
        <authorList>
            <person name="Yi H."/>
            <person name="Baek C."/>
        </authorList>
    </citation>
    <scope>NUCLEOTIDE SEQUENCE [LARGE SCALE GENOMIC DNA]</scope>
    <source>
        <strain evidence="12">HYN0004</strain>
    </source>
</reference>
<name>A0A2Z3I175_9CAUL</name>
<gene>
    <name evidence="11" type="ORF">HYN04_03335</name>
</gene>
<dbReference type="Gene3D" id="1.10.3090.10">
    <property type="entry name" value="cca-adding enzyme, domain 2"/>
    <property type="match status" value="1"/>
</dbReference>
<dbReference type="SUPFAM" id="SSF81891">
    <property type="entry name" value="Poly A polymerase C-terminal region-like"/>
    <property type="match status" value="1"/>
</dbReference>
<dbReference type="InterPro" id="IPR002646">
    <property type="entry name" value="PolA_pol_head_dom"/>
</dbReference>
<evidence type="ECO:0000259" key="10">
    <source>
        <dbReference type="Pfam" id="PF12627"/>
    </source>
</evidence>
<dbReference type="GO" id="GO:0016779">
    <property type="term" value="F:nucleotidyltransferase activity"/>
    <property type="evidence" value="ECO:0007669"/>
    <property type="project" value="UniProtKB-KW"/>
</dbReference>
<evidence type="ECO:0000256" key="3">
    <source>
        <dbReference type="ARBA" id="ARBA00022694"/>
    </source>
</evidence>
<dbReference type="InterPro" id="IPR050264">
    <property type="entry name" value="Bact_CCA-adding_enz_type3_sf"/>
</dbReference>
<feature type="domain" description="Poly A polymerase head" evidence="9">
    <location>
        <begin position="29"/>
        <end position="150"/>
    </location>
</feature>
<dbReference type="AlphaFoldDB" id="A0A2Z3I175"/>
<dbReference type="OrthoDB" id="9805698at2"/>
<keyword evidence="5" id="KW-0479">Metal-binding</keyword>
<comment type="cofactor">
    <cofactor evidence="1">
        <name>Mg(2+)</name>
        <dbReference type="ChEBI" id="CHEBI:18420"/>
    </cofactor>
</comment>
<dbReference type="Pfam" id="PF01743">
    <property type="entry name" value="PolyA_pol"/>
    <property type="match status" value="1"/>
</dbReference>
<dbReference type="Gene3D" id="3.30.460.10">
    <property type="entry name" value="Beta Polymerase, domain 2"/>
    <property type="match status" value="1"/>
</dbReference>
<keyword evidence="8" id="KW-0694">RNA-binding</keyword>
<evidence type="ECO:0000256" key="4">
    <source>
        <dbReference type="ARBA" id="ARBA00022695"/>
    </source>
</evidence>
<dbReference type="CDD" id="cd05398">
    <property type="entry name" value="NT_ClassII-CCAase"/>
    <property type="match status" value="1"/>
</dbReference>
<proteinExistence type="inferred from homology"/>
<organism evidence="11 12">
    <name type="scientific">Phenylobacterium parvum</name>
    <dbReference type="NCBI Taxonomy" id="2201350"/>
    <lineage>
        <taxon>Bacteria</taxon>
        <taxon>Pseudomonadati</taxon>
        <taxon>Pseudomonadota</taxon>
        <taxon>Alphaproteobacteria</taxon>
        <taxon>Caulobacterales</taxon>
        <taxon>Caulobacteraceae</taxon>
        <taxon>Phenylobacterium</taxon>
    </lineage>
</organism>